<proteinExistence type="predicted"/>
<dbReference type="AlphaFoldDB" id="A0A803LAC9"/>
<keyword evidence="1" id="KW-0560">Oxidoreductase</keyword>
<reference evidence="3" key="2">
    <citation type="submission" date="2021-03" db="UniProtKB">
        <authorList>
            <consortium name="EnsemblPlants"/>
        </authorList>
    </citation>
    <scope>IDENTIFICATION</scope>
</reference>
<dbReference type="Gramene" id="AUR62008818-RA">
    <property type="protein sequence ID" value="AUR62008818-RA:cds"/>
    <property type="gene ID" value="AUR62008818"/>
</dbReference>
<evidence type="ECO:0000313" key="3">
    <source>
        <dbReference type="EnsemblPlants" id="AUR62008818-RA:cds"/>
    </source>
</evidence>
<evidence type="ECO:0000256" key="1">
    <source>
        <dbReference type="ARBA" id="ARBA00023002"/>
    </source>
</evidence>
<dbReference type="InterPro" id="IPR052259">
    <property type="entry name" value="Nucleoredoxin-like"/>
</dbReference>
<dbReference type="PANTHER" id="PTHR13871:SF96">
    <property type="entry name" value="THIOREDOXIN DOMAIN-CONTAINING PROTEIN"/>
    <property type="match status" value="1"/>
</dbReference>
<organism evidence="3 4">
    <name type="scientific">Chenopodium quinoa</name>
    <name type="common">Quinoa</name>
    <dbReference type="NCBI Taxonomy" id="63459"/>
    <lineage>
        <taxon>Eukaryota</taxon>
        <taxon>Viridiplantae</taxon>
        <taxon>Streptophyta</taxon>
        <taxon>Embryophyta</taxon>
        <taxon>Tracheophyta</taxon>
        <taxon>Spermatophyta</taxon>
        <taxon>Magnoliopsida</taxon>
        <taxon>eudicotyledons</taxon>
        <taxon>Gunneridae</taxon>
        <taxon>Pentapetalae</taxon>
        <taxon>Caryophyllales</taxon>
        <taxon>Chenopodiaceae</taxon>
        <taxon>Chenopodioideae</taxon>
        <taxon>Atripliceae</taxon>
        <taxon>Chenopodium</taxon>
    </lineage>
</organism>
<evidence type="ECO:0000256" key="2">
    <source>
        <dbReference type="ARBA" id="ARBA00023027"/>
    </source>
</evidence>
<dbReference type="Proteomes" id="UP000596660">
    <property type="component" value="Unplaced"/>
</dbReference>
<reference evidence="3" key="1">
    <citation type="journal article" date="2017" name="Nature">
        <title>The genome of Chenopodium quinoa.</title>
        <authorList>
            <person name="Jarvis D.E."/>
            <person name="Ho Y.S."/>
            <person name="Lightfoot D.J."/>
            <person name="Schmoeckel S.M."/>
            <person name="Li B."/>
            <person name="Borm T.J.A."/>
            <person name="Ohyanagi H."/>
            <person name="Mineta K."/>
            <person name="Michell C.T."/>
            <person name="Saber N."/>
            <person name="Kharbatia N.M."/>
            <person name="Rupper R.R."/>
            <person name="Sharp A.R."/>
            <person name="Dally N."/>
            <person name="Boughton B.A."/>
            <person name="Woo Y.H."/>
            <person name="Gao G."/>
            <person name="Schijlen E.G.W.M."/>
            <person name="Guo X."/>
            <person name="Momin A.A."/>
            <person name="Negrao S."/>
            <person name="Al-Babili S."/>
            <person name="Gehring C."/>
            <person name="Roessner U."/>
            <person name="Jung C."/>
            <person name="Murphy K."/>
            <person name="Arold S.T."/>
            <person name="Gojobori T."/>
            <person name="van der Linden C.G."/>
            <person name="van Loo E.N."/>
            <person name="Jellen E.N."/>
            <person name="Maughan P.J."/>
            <person name="Tester M."/>
        </authorList>
    </citation>
    <scope>NUCLEOTIDE SEQUENCE [LARGE SCALE GENOMIC DNA]</scope>
    <source>
        <strain evidence="3">cv. PI 614886</strain>
    </source>
</reference>
<accession>A0A803LAC9</accession>
<name>A0A803LAC9_CHEQI</name>
<evidence type="ECO:0000313" key="4">
    <source>
        <dbReference type="Proteomes" id="UP000596660"/>
    </source>
</evidence>
<keyword evidence="4" id="KW-1185">Reference proteome</keyword>
<keyword evidence="2" id="KW-0520">NAD</keyword>
<dbReference type="EnsemblPlants" id="AUR62008818-RA">
    <property type="protein sequence ID" value="AUR62008818-RA:cds"/>
    <property type="gene ID" value="AUR62008818"/>
</dbReference>
<dbReference type="GO" id="GO:0016491">
    <property type="term" value="F:oxidoreductase activity"/>
    <property type="evidence" value="ECO:0007669"/>
    <property type="project" value="UniProtKB-KW"/>
</dbReference>
<sequence length="285" mass="33061">MSTLEGLLGCSPSDVVYKINSAGVREQEITVSELRERTQNLAFEIVLVYMPFDDCLDPEAYKANVDRPHDEYVDPYGREIMYRFRMDGYPFTREGFVQSRMKKLRELTLESLLVYGSRDYVIRGDDRIAVSELQGRNIILYLDHLGEDLRLYDELLNWYDEIKAKHPSFEVVFVRLDSVESSIISSIKMEDESVLSAIMPWLICPFDPDHSAFVAKKIFTVEDTYNMDTLIQFGEESRILSTEAQHLLREQGPGDFPYGDSLRKEVIDKLNNNYEYSDGNMHLMV</sequence>
<protein>
    <submittedName>
        <fullName evidence="3">Uncharacterized protein</fullName>
    </submittedName>
</protein>
<dbReference type="PANTHER" id="PTHR13871">
    <property type="entry name" value="THIOREDOXIN"/>
    <property type="match status" value="1"/>
</dbReference>